<gene>
    <name evidence="3" type="ORF">C0J50_15850</name>
</gene>
<feature type="compositionally biased region" description="Basic and acidic residues" evidence="1">
    <location>
        <begin position="112"/>
        <end position="130"/>
    </location>
</feature>
<dbReference type="AlphaFoldDB" id="A0AAD5AYG5"/>
<feature type="region of interest" description="Disordered" evidence="1">
    <location>
        <begin position="97"/>
        <end position="145"/>
    </location>
</feature>
<keyword evidence="2" id="KW-0472">Membrane</keyword>
<evidence type="ECO:0000256" key="1">
    <source>
        <dbReference type="SAM" id="MobiDB-lite"/>
    </source>
</evidence>
<dbReference type="Proteomes" id="UP001205998">
    <property type="component" value="Unassembled WGS sequence"/>
</dbReference>
<reference evidence="3" key="1">
    <citation type="submission" date="2018-07" db="EMBL/GenBank/DDBJ databases">
        <title>Comparative genomics of catfishes provides insights into carnivory and benthic adaptation.</title>
        <authorList>
            <person name="Zhang Y."/>
            <person name="Wang D."/>
            <person name="Peng Z."/>
            <person name="Zheng S."/>
            <person name="Shao F."/>
            <person name="Tao W."/>
        </authorList>
    </citation>
    <scope>NUCLEOTIDE SEQUENCE</scope>
    <source>
        <strain evidence="3">Chongqing</strain>
    </source>
</reference>
<keyword evidence="2" id="KW-1133">Transmembrane helix</keyword>
<comment type="caution">
    <text evidence="3">The sequence shown here is derived from an EMBL/GenBank/DDBJ whole genome shotgun (WGS) entry which is preliminary data.</text>
</comment>
<evidence type="ECO:0000313" key="3">
    <source>
        <dbReference type="EMBL" id="KAI5624587.1"/>
    </source>
</evidence>
<evidence type="ECO:0000313" key="4">
    <source>
        <dbReference type="Proteomes" id="UP001205998"/>
    </source>
</evidence>
<feature type="transmembrane region" description="Helical" evidence="2">
    <location>
        <begin position="6"/>
        <end position="25"/>
    </location>
</feature>
<keyword evidence="4" id="KW-1185">Reference proteome</keyword>
<protein>
    <submittedName>
        <fullName evidence="3">Uncharacterized protein</fullName>
    </submittedName>
</protein>
<organism evidence="3 4">
    <name type="scientific">Silurus asotus</name>
    <name type="common">Amur catfish</name>
    <name type="synonym">Parasilurus asotus</name>
    <dbReference type="NCBI Taxonomy" id="30991"/>
    <lineage>
        <taxon>Eukaryota</taxon>
        <taxon>Metazoa</taxon>
        <taxon>Chordata</taxon>
        <taxon>Craniata</taxon>
        <taxon>Vertebrata</taxon>
        <taxon>Euteleostomi</taxon>
        <taxon>Actinopterygii</taxon>
        <taxon>Neopterygii</taxon>
        <taxon>Teleostei</taxon>
        <taxon>Ostariophysi</taxon>
        <taxon>Siluriformes</taxon>
        <taxon>Siluridae</taxon>
        <taxon>Silurus</taxon>
    </lineage>
</organism>
<name>A0AAD5AYG5_SILAS</name>
<accession>A0AAD5AYG5</accession>
<evidence type="ECO:0000256" key="2">
    <source>
        <dbReference type="SAM" id="Phobius"/>
    </source>
</evidence>
<dbReference type="EMBL" id="MU551582">
    <property type="protein sequence ID" value="KAI5624587.1"/>
    <property type="molecule type" value="Genomic_DNA"/>
</dbReference>
<keyword evidence="2" id="KW-0812">Transmembrane</keyword>
<proteinExistence type="predicted"/>
<sequence length="145" mass="16050">MIGAAVGVSVMMMMMMMLWALFLYGRRLNVLQCARGDTAGLGADDRAFGQEADGECVYENKQVSSESLHYSTIMFQNRAGNEIRGLSSHTDYATVHHDSQIHNQGGDSETMAEERATEQSRHSDGDHAGDHAVYAQVKPQKRQKI</sequence>